<comment type="pathway">
    <text evidence="2">Lipid metabolism; fatty acid beta-oxidation.</text>
</comment>
<sequence>MRTLIYQRGVGLMRLGFLKAGYGPLSGSRSLSSDAMNKFQALEVKEAAPFVYQVSLNRPEKRNALNKTMWHEIGAVFEELAHDEDCRAIVLTGNGPMFTAGIDLNDLTSLASVVTSDDDVAKKAKVLYKTIRDYQIPFNRLEECSKPVIAAVHNACVGGGVDLITAADIRICTQDTYFQVKEVDVGLAADVGTLQRLPKVLGNQSLVRELCFTARKFPSDEAKHAGFVSQVYPDKETMLNEALSLAKEIAEKSPVAVQGTKSSLIYARDHSVEDGLEQIARWNMTMLQSKDLMTSAMAMMTKQKDPPTFSKL</sequence>
<accession>A0A553P2U5</accession>
<reference evidence="13 14" key="1">
    <citation type="journal article" date="2018" name="Nat. Ecol. Evol.">
        <title>Genomic signatures of mitonuclear coevolution across populations of Tigriopus californicus.</title>
        <authorList>
            <person name="Barreto F.S."/>
            <person name="Watson E.T."/>
            <person name="Lima T.G."/>
            <person name="Willett C.S."/>
            <person name="Edmands S."/>
            <person name="Li W."/>
            <person name="Burton R.S."/>
        </authorList>
    </citation>
    <scope>NUCLEOTIDE SEQUENCE [LARGE SCALE GENOMIC DNA]</scope>
    <source>
        <strain evidence="13 14">San Diego</strain>
    </source>
</reference>
<evidence type="ECO:0000256" key="5">
    <source>
        <dbReference type="ARBA" id="ARBA00022990"/>
    </source>
</evidence>
<dbReference type="UniPathway" id="UPA00659"/>
<comment type="catalytic activity">
    <reaction evidence="10">
        <text>(3E,5Z,8Z,11Z,14Z)-eicosapentaenoyl-CoA = (2E,4E,8Z,11Z,14Z)-eicosapentaenoyl-CoA</text>
        <dbReference type="Rhea" id="RHEA:45224"/>
        <dbReference type="ChEBI" id="CHEBI:85090"/>
        <dbReference type="ChEBI" id="CHEBI:85091"/>
    </reaction>
</comment>
<comment type="caution">
    <text evidence="13">The sequence shown here is derived from an EMBL/GenBank/DDBJ whole genome shotgun (WGS) entry which is preliminary data.</text>
</comment>
<evidence type="ECO:0000256" key="12">
    <source>
        <dbReference type="ARBA" id="ARBA00071021"/>
    </source>
</evidence>
<comment type="subcellular location">
    <subcellularLocation>
        <location evidence="1">Peroxisome</location>
    </subcellularLocation>
</comment>
<evidence type="ECO:0000313" key="13">
    <source>
        <dbReference type="EMBL" id="TRY72018.1"/>
    </source>
</evidence>
<proteinExistence type="inferred from homology"/>
<dbReference type="NCBIfam" id="NF004794">
    <property type="entry name" value="PRK06142.1"/>
    <property type="match status" value="1"/>
</dbReference>
<dbReference type="InterPro" id="IPR001753">
    <property type="entry name" value="Enoyl-CoA_hydra/iso"/>
</dbReference>
<dbReference type="InterPro" id="IPR029045">
    <property type="entry name" value="ClpP/crotonase-like_dom_sf"/>
</dbReference>
<evidence type="ECO:0000313" key="14">
    <source>
        <dbReference type="Proteomes" id="UP000318571"/>
    </source>
</evidence>
<evidence type="ECO:0000256" key="11">
    <source>
        <dbReference type="ARBA" id="ARBA00055786"/>
    </source>
</evidence>
<name>A0A553P2U5_TIGCA</name>
<dbReference type="OrthoDB" id="14970at2759"/>
<dbReference type="Pfam" id="PF00378">
    <property type="entry name" value="ECH_1"/>
    <property type="match status" value="1"/>
</dbReference>
<dbReference type="PANTHER" id="PTHR43149">
    <property type="entry name" value="ENOYL-COA HYDRATASE"/>
    <property type="match status" value="1"/>
</dbReference>
<dbReference type="InterPro" id="IPR045002">
    <property type="entry name" value="Ech1-like"/>
</dbReference>
<dbReference type="STRING" id="6832.A0A553P2U5"/>
<evidence type="ECO:0000256" key="9">
    <source>
        <dbReference type="ARBA" id="ARBA00051408"/>
    </source>
</evidence>
<dbReference type="Gene3D" id="1.10.12.10">
    <property type="entry name" value="Lyase 2-enoyl-coa Hydratase, Chain A, domain 2"/>
    <property type="match status" value="1"/>
</dbReference>
<keyword evidence="6" id="KW-0443">Lipid metabolism</keyword>
<dbReference type="InterPro" id="IPR014748">
    <property type="entry name" value="Enoyl-CoA_hydra_C"/>
</dbReference>
<keyword evidence="5" id="KW-0007">Acetylation</keyword>
<dbReference type="SUPFAM" id="SSF52096">
    <property type="entry name" value="ClpP/crotonase"/>
    <property type="match status" value="1"/>
</dbReference>
<evidence type="ECO:0000256" key="3">
    <source>
        <dbReference type="ARBA" id="ARBA00005254"/>
    </source>
</evidence>
<keyword evidence="8" id="KW-0413">Isomerase</keyword>
<dbReference type="FunFam" id="1.10.12.10:FF:000004">
    <property type="entry name" value="Delta3,5-delta2,4-dienoyl-CoA isomerase"/>
    <property type="match status" value="1"/>
</dbReference>
<gene>
    <name evidence="13" type="ORF">TCAL_03386</name>
</gene>
<dbReference type="CDD" id="cd06558">
    <property type="entry name" value="crotonase-like"/>
    <property type="match status" value="1"/>
</dbReference>
<dbReference type="GO" id="GO:0005739">
    <property type="term" value="C:mitochondrion"/>
    <property type="evidence" value="ECO:0007669"/>
    <property type="project" value="TreeGrafter"/>
</dbReference>
<dbReference type="FunFam" id="3.90.226.10:FF:000024">
    <property type="entry name" value="Delta3,5-delta2,4-dienoyl-CoA isomerase"/>
    <property type="match status" value="1"/>
</dbReference>
<keyword evidence="14" id="KW-1185">Reference proteome</keyword>
<dbReference type="GO" id="GO:0006635">
    <property type="term" value="P:fatty acid beta-oxidation"/>
    <property type="evidence" value="ECO:0007669"/>
    <property type="project" value="UniProtKB-UniPathway"/>
</dbReference>
<comment type="similarity">
    <text evidence="3">Belongs to the enoyl-CoA hydratase/isomerase family.</text>
</comment>
<dbReference type="AlphaFoldDB" id="A0A553P2U5"/>
<comment type="catalytic activity">
    <reaction evidence="9">
        <text>(3E,5Z)-octadienoyl-CoA = (2E,4E)-octadienoyl-CoA</text>
        <dbReference type="Rhea" id="RHEA:45244"/>
        <dbReference type="ChEBI" id="CHEBI:62243"/>
        <dbReference type="ChEBI" id="CHEBI:85108"/>
    </reaction>
</comment>
<dbReference type="Proteomes" id="UP000318571">
    <property type="component" value="Chromosome 7"/>
</dbReference>
<evidence type="ECO:0000256" key="2">
    <source>
        <dbReference type="ARBA" id="ARBA00005005"/>
    </source>
</evidence>
<keyword evidence="7" id="KW-0576">Peroxisome</keyword>
<evidence type="ECO:0000256" key="10">
    <source>
        <dbReference type="ARBA" id="ARBA00052809"/>
    </source>
</evidence>
<evidence type="ECO:0000256" key="8">
    <source>
        <dbReference type="ARBA" id="ARBA00023235"/>
    </source>
</evidence>
<comment type="function">
    <text evidence="11">Isomerization of 3-trans,5-cis-dienoyl-CoA to 2-trans,4-trans-dienoyl-CoA.</text>
</comment>
<evidence type="ECO:0000256" key="1">
    <source>
        <dbReference type="ARBA" id="ARBA00004275"/>
    </source>
</evidence>
<dbReference type="OMA" id="QYVAHVE"/>
<organism evidence="13 14">
    <name type="scientific">Tigriopus californicus</name>
    <name type="common">Marine copepod</name>
    <dbReference type="NCBI Taxonomy" id="6832"/>
    <lineage>
        <taxon>Eukaryota</taxon>
        <taxon>Metazoa</taxon>
        <taxon>Ecdysozoa</taxon>
        <taxon>Arthropoda</taxon>
        <taxon>Crustacea</taxon>
        <taxon>Multicrustacea</taxon>
        <taxon>Hexanauplia</taxon>
        <taxon>Copepoda</taxon>
        <taxon>Harpacticoida</taxon>
        <taxon>Harpacticidae</taxon>
        <taxon>Tigriopus</taxon>
    </lineage>
</organism>
<dbReference type="PANTHER" id="PTHR43149:SF1">
    <property type="entry name" value="DELTA(3,5)-DELTA(2,4)-DIENOYL-COA ISOMERASE, MITOCHONDRIAL"/>
    <property type="match status" value="1"/>
</dbReference>
<keyword evidence="4" id="KW-0276">Fatty acid metabolism</keyword>
<evidence type="ECO:0000256" key="4">
    <source>
        <dbReference type="ARBA" id="ARBA00022832"/>
    </source>
</evidence>
<dbReference type="Gene3D" id="3.90.226.10">
    <property type="entry name" value="2-enoyl-CoA Hydratase, Chain A, domain 1"/>
    <property type="match status" value="1"/>
</dbReference>
<evidence type="ECO:0000256" key="6">
    <source>
        <dbReference type="ARBA" id="ARBA00023098"/>
    </source>
</evidence>
<dbReference type="EMBL" id="VCGU01000008">
    <property type="protein sequence ID" value="TRY72018.1"/>
    <property type="molecule type" value="Genomic_DNA"/>
</dbReference>
<evidence type="ECO:0000256" key="7">
    <source>
        <dbReference type="ARBA" id="ARBA00023140"/>
    </source>
</evidence>
<dbReference type="GO" id="GO:0005777">
    <property type="term" value="C:peroxisome"/>
    <property type="evidence" value="ECO:0007669"/>
    <property type="project" value="UniProtKB-SubCell"/>
</dbReference>
<dbReference type="GO" id="GO:0051750">
    <property type="term" value="F:delta(3,5)-delta(2,4)-dienoyl-CoA isomerase activity"/>
    <property type="evidence" value="ECO:0007669"/>
    <property type="project" value="TreeGrafter"/>
</dbReference>
<protein>
    <recommendedName>
        <fullName evidence="12">Delta(3,5)-Delta(2,4)-dienoyl-CoA isomerase, mitochondrial</fullName>
    </recommendedName>
</protein>